<protein>
    <recommendedName>
        <fullName evidence="3">Ankyrin repeat protein</fullName>
    </recommendedName>
</protein>
<proteinExistence type="predicted"/>
<dbReference type="InterPro" id="IPR036770">
    <property type="entry name" value="Ankyrin_rpt-contain_sf"/>
</dbReference>
<dbReference type="Proteomes" id="UP001237642">
    <property type="component" value="Unassembled WGS sequence"/>
</dbReference>
<reference evidence="1" key="1">
    <citation type="submission" date="2023-02" db="EMBL/GenBank/DDBJ databases">
        <title>Genome of toxic invasive species Heracleum sosnowskyi carries increased number of genes despite the absence of recent whole-genome duplications.</title>
        <authorList>
            <person name="Schelkunov M."/>
            <person name="Shtratnikova V."/>
            <person name="Makarenko M."/>
            <person name="Klepikova A."/>
            <person name="Omelchenko D."/>
            <person name="Novikova G."/>
            <person name="Obukhova E."/>
            <person name="Bogdanov V."/>
            <person name="Penin A."/>
            <person name="Logacheva M."/>
        </authorList>
    </citation>
    <scope>NUCLEOTIDE SEQUENCE</scope>
    <source>
        <strain evidence="1">Hsosn_3</strain>
        <tissue evidence="1">Leaf</tissue>
    </source>
</reference>
<name>A0AAD8GWZ0_9APIA</name>
<dbReference type="EMBL" id="JAUIZM010000011">
    <property type="protein sequence ID" value="KAK1355511.1"/>
    <property type="molecule type" value="Genomic_DNA"/>
</dbReference>
<dbReference type="Gene3D" id="1.25.40.20">
    <property type="entry name" value="Ankyrin repeat-containing domain"/>
    <property type="match status" value="1"/>
</dbReference>
<gene>
    <name evidence="1" type="ORF">POM88_048767</name>
</gene>
<reference evidence="1" key="2">
    <citation type="submission" date="2023-05" db="EMBL/GenBank/DDBJ databases">
        <authorList>
            <person name="Schelkunov M.I."/>
        </authorList>
    </citation>
    <scope>NUCLEOTIDE SEQUENCE</scope>
    <source>
        <strain evidence="1">Hsosn_3</strain>
        <tissue evidence="1">Leaf</tissue>
    </source>
</reference>
<organism evidence="1 2">
    <name type="scientific">Heracleum sosnowskyi</name>
    <dbReference type="NCBI Taxonomy" id="360622"/>
    <lineage>
        <taxon>Eukaryota</taxon>
        <taxon>Viridiplantae</taxon>
        <taxon>Streptophyta</taxon>
        <taxon>Embryophyta</taxon>
        <taxon>Tracheophyta</taxon>
        <taxon>Spermatophyta</taxon>
        <taxon>Magnoliopsida</taxon>
        <taxon>eudicotyledons</taxon>
        <taxon>Gunneridae</taxon>
        <taxon>Pentapetalae</taxon>
        <taxon>asterids</taxon>
        <taxon>campanulids</taxon>
        <taxon>Apiales</taxon>
        <taxon>Apiaceae</taxon>
        <taxon>Apioideae</taxon>
        <taxon>apioid superclade</taxon>
        <taxon>Tordylieae</taxon>
        <taxon>Tordyliinae</taxon>
        <taxon>Heracleum</taxon>
    </lineage>
</organism>
<evidence type="ECO:0000313" key="1">
    <source>
        <dbReference type="EMBL" id="KAK1355511.1"/>
    </source>
</evidence>
<dbReference type="AlphaFoldDB" id="A0AAD8GWZ0"/>
<dbReference type="SUPFAM" id="SSF48403">
    <property type="entry name" value="Ankyrin repeat"/>
    <property type="match status" value="1"/>
</dbReference>
<accession>A0AAD8GWZ0</accession>
<evidence type="ECO:0000313" key="2">
    <source>
        <dbReference type="Proteomes" id="UP001237642"/>
    </source>
</evidence>
<sequence length="179" mass="20199">MFLSSSISLSEIYLIFLHHCYVEYTYTTNVSNSFAETAKDINVVEVLIDAAKSSSLQNASNYSFEVLFIRKDKDRTALELAVRRNHLDLVPLMCGELPPFLHSVRGSPERAARNINLKDLIYLAAELGYKEMVKVLNKNYETGNRHGHKDQIAIKAAVIAGDKGTIQCKMYLLLVILNF</sequence>
<comment type="caution">
    <text evidence="1">The sequence shown here is derived from an EMBL/GenBank/DDBJ whole genome shotgun (WGS) entry which is preliminary data.</text>
</comment>
<keyword evidence="2" id="KW-1185">Reference proteome</keyword>
<evidence type="ECO:0008006" key="3">
    <source>
        <dbReference type="Google" id="ProtNLM"/>
    </source>
</evidence>